<comment type="caution">
    <text evidence="4">The sequence shown here is derived from an EMBL/GenBank/DDBJ whole genome shotgun (WGS) entry which is preliminary data.</text>
</comment>
<dbReference type="PANTHER" id="PTHR48080:SF3">
    <property type="entry name" value="ENOLASE SUPERFAMILY MEMBER DDB_G0284701"/>
    <property type="match status" value="1"/>
</dbReference>
<keyword evidence="2" id="KW-0479">Metal-binding</keyword>
<reference evidence="4 5" key="1">
    <citation type="submission" date="2019-02" db="EMBL/GenBank/DDBJ databases">
        <title>Hyunsoonleella sp., isolated from marine sediment.</title>
        <authorList>
            <person name="Liu B.-T."/>
        </authorList>
    </citation>
    <scope>NUCLEOTIDE SEQUENCE [LARGE SCALE GENOMIC DNA]</scope>
    <source>
        <strain evidence="4 5">T58</strain>
    </source>
</reference>
<dbReference type="InterPro" id="IPR034593">
    <property type="entry name" value="DgoD-like"/>
</dbReference>
<dbReference type="Gene3D" id="3.20.20.120">
    <property type="entry name" value="Enolase-like C-terminal domain"/>
    <property type="match status" value="1"/>
</dbReference>
<dbReference type="AlphaFoldDB" id="A0A4V2JAE0"/>
<sequence length="466" mass="52268">MENNSRRTFIKNGLLASGAMAVGHPGNLFANSKEQALKNITIKTVDSNFERGPLIRPFGFKGGYMSEIWQTISYLESTSGQHQIGLCTQNVLWSDAKVFANNSESAGNALMYAITERAQQMIKGQSFTSPVDLLDEMLPEVYEYAKKVTSNPNLRKTFALNALVGVDNALWLLYAQENGFKTFDDMIPKVYKPSLSHNHEKAAAIPLMAYTIPIDEIKTAVDEGYFFMKIKIGQPGTQAEMLEKDKARLSAIHKAIGDVRTPYSKNGKLPYYFDANGRYEKKETLLQLLDHAKKIGAFEQIAIIEEPFAEELEFDVSDIPVRLAADESAHTDEDAIKRMEMGYKAIALKAIAKTLSMTMKIAQAAYERNIPCFCADLTVNPILVEWNKNVAARLKPFPGMGNLGLVESNGHQNYKNWKIMLTYHPHSNASWVNAKKGVYELNEDFYAKSGGIFDRSEHYESIFAKH</sequence>
<evidence type="ECO:0000259" key="3">
    <source>
        <dbReference type="Pfam" id="PF13378"/>
    </source>
</evidence>
<keyword evidence="5" id="KW-1185">Reference proteome</keyword>
<dbReference type="InterPro" id="IPR036849">
    <property type="entry name" value="Enolase-like_C_sf"/>
</dbReference>
<dbReference type="GO" id="GO:0016854">
    <property type="term" value="F:racemase and epimerase activity"/>
    <property type="evidence" value="ECO:0007669"/>
    <property type="project" value="UniProtKB-ARBA"/>
</dbReference>
<protein>
    <submittedName>
        <fullName evidence="4">L-alanine-DL-glutamate epimerase</fullName>
    </submittedName>
</protein>
<dbReference type="EMBL" id="SIRT01000003">
    <property type="protein sequence ID" value="TBN04834.1"/>
    <property type="molecule type" value="Genomic_DNA"/>
</dbReference>
<evidence type="ECO:0000256" key="1">
    <source>
        <dbReference type="ARBA" id="ARBA00008031"/>
    </source>
</evidence>
<dbReference type="SUPFAM" id="SSF51604">
    <property type="entry name" value="Enolase C-terminal domain-like"/>
    <property type="match status" value="1"/>
</dbReference>
<name>A0A4V2JAE0_9FLAO</name>
<dbReference type="GO" id="GO:0046872">
    <property type="term" value="F:metal ion binding"/>
    <property type="evidence" value="ECO:0007669"/>
    <property type="project" value="UniProtKB-KW"/>
</dbReference>
<dbReference type="InterPro" id="IPR029017">
    <property type="entry name" value="Enolase-like_N"/>
</dbReference>
<feature type="domain" description="Enolase C-terminal" evidence="3">
    <location>
        <begin position="216"/>
        <end position="392"/>
    </location>
</feature>
<comment type="similarity">
    <text evidence="1">Belongs to the mandelate racemase/muconate lactonizing enzyme family.</text>
</comment>
<accession>A0A4V2JAE0</accession>
<dbReference type="SUPFAM" id="SSF54826">
    <property type="entry name" value="Enolase N-terminal domain-like"/>
    <property type="match status" value="1"/>
</dbReference>
<dbReference type="PROSITE" id="PS51318">
    <property type="entry name" value="TAT"/>
    <property type="match status" value="1"/>
</dbReference>
<evidence type="ECO:0000256" key="2">
    <source>
        <dbReference type="ARBA" id="ARBA00022723"/>
    </source>
</evidence>
<dbReference type="Proteomes" id="UP000291142">
    <property type="component" value="Unassembled WGS sequence"/>
</dbReference>
<dbReference type="OrthoDB" id="1099889at2"/>
<evidence type="ECO:0000313" key="5">
    <source>
        <dbReference type="Proteomes" id="UP000291142"/>
    </source>
</evidence>
<dbReference type="Pfam" id="PF13378">
    <property type="entry name" value="MR_MLE_C"/>
    <property type="match status" value="1"/>
</dbReference>
<dbReference type="PANTHER" id="PTHR48080">
    <property type="entry name" value="D-GALACTONATE DEHYDRATASE-RELATED"/>
    <property type="match status" value="1"/>
</dbReference>
<proteinExistence type="inferred from homology"/>
<evidence type="ECO:0000313" key="4">
    <source>
        <dbReference type="EMBL" id="TBN04834.1"/>
    </source>
</evidence>
<dbReference type="InterPro" id="IPR029065">
    <property type="entry name" value="Enolase_C-like"/>
</dbReference>
<organism evidence="4 5">
    <name type="scientific">Hyunsoonleella flava</name>
    <dbReference type="NCBI Taxonomy" id="2527939"/>
    <lineage>
        <taxon>Bacteria</taxon>
        <taxon>Pseudomonadati</taxon>
        <taxon>Bacteroidota</taxon>
        <taxon>Flavobacteriia</taxon>
        <taxon>Flavobacteriales</taxon>
        <taxon>Flavobacteriaceae</taxon>
    </lineage>
</organism>
<dbReference type="InterPro" id="IPR006311">
    <property type="entry name" value="TAT_signal"/>
</dbReference>
<dbReference type="RefSeq" id="WP_130963597.1">
    <property type="nucleotide sequence ID" value="NZ_SIRT01000003.1"/>
</dbReference>
<gene>
    <name evidence="4" type="ORF">EYD45_06115</name>
</gene>